<protein>
    <submittedName>
        <fullName evidence="2">Uncharacterized protein</fullName>
    </submittedName>
</protein>
<dbReference type="Proteomes" id="UP001234581">
    <property type="component" value="Unassembled WGS sequence"/>
</dbReference>
<evidence type="ECO:0000256" key="1">
    <source>
        <dbReference type="SAM" id="Phobius"/>
    </source>
</evidence>
<dbReference type="EMBL" id="JARTCD010000045">
    <property type="protein sequence ID" value="KAJ8655815.1"/>
    <property type="molecule type" value="Genomic_DNA"/>
</dbReference>
<keyword evidence="1" id="KW-0472">Membrane</keyword>
<organism evidence="2 3">
    <name type="scientific">Lichtheimia ornata</name>
    <dbReference type="NCBI Taxonomy" id="688661"/>
    <lineage>
        <taxon>Eukaryota</taxon>
        <taxon>Fungi</taxon>
        <taxon>Fungi incertae sedis</taxon>
        <taxon>Mucoromycota</taxon>
        <taxon>Mucoromycotina</taxon>
        <taxon>Mucoromycetes</taxon>
        <taxon>Mucorales</taxon>
        <taxon>Lichtheimiaceae</taxon>
        <taxon>Lichtheimia</taxon>
    </lineage>
</organism>
<feature type="transmembrane region" description="Helical" evidence="1">
    <location>
        <begin position="101"/>
        <end position="121"/>
    </location>
</feature>
<keyword evidence="1" id="KW-1133">Transmembrane helix</keyword>
<comment type="caution">
    <text evidence="2">The sequence shown here is derived from an EMBL/GenBank/DDBJ whole genome shotgun (WGS) entry which is preliminary data.</text>
</comment>
<feature type="transmembrane region" description="Helical" evidence="1">
    <location>
        <begin position="6"/>
        <end position="25"/>
    </location>
</feature>
<sequence>MQICCYFQLFVLLLCFMLYAFSYLMDFKIIHNIRKEAERVEDMQRRHHDLRPDGVGRYIHCIYAVGEFTLSPYQHEEKYRVLSKLEPAFDLSCNNSIISPALDFLFAISVIFVECLTIVYIHNNTRGDTQGQDETSQ</sequence>
<proteinExistence type="predicted"/>
<reference evidence="2 3" key="1">
    <citation type="submission" date="2023-03" db="EMBL/GenBank/DDBJ databases">
        <title>Genome sequence of Lichtheimia ornata CBS 291.66.</title>
        <authorList>
            <person name="Mohabir J.T."/>
            <person name="Shea T.P."/>
            <person name="Kurbessoian T."/>
            <person name="Berby B."/>
            <person name="Fontaine J."/>
            <person name="Livny J."/>
            <person name="Gnirke A."/>
            <person name="Stajich J.E."/>
            <person name="Cuomo C.A."/>
        </authorList>
    </citation>
    <scope>NUCLEOTIDE SEQUENCE [LARGE SCALE GENOMIC DNA]</scope>
    <source>
        <strain evidence="2">CBS 291.66</strain>
    </source>
</reference>
<dbReference type="GeneID" id="83215886"/>
<evidence type="ECO:0000313" key="2">
    <source>
        <dbReference type="EMBL" id="KAJ8655815.1"/>
    </source>
</evidence>
<evidence type="ECO:0000313" key="3">
    <source>
        <dbReference type="Proteomes" id="UP001234581"/>
    </source>
</evidence>
<dbReference type="AlphaFoldDB" id="A0AAD7V0A2"/>
<keyword evidence="3" id="KW-1185">Reference proteome</keyword>
<accession>A0AAD7V0A2</accession>
<name>A0AAD7V0A2_9FUNG</name>
<dbReference type="RefSeq" id="XP_058340728.1">
    <property type="nucleotide sequence ID" value="XM_058488482.1"/>
</dbReference>
<gene>
    <name evidence="2" type="ORF">O0I10_008479</name>
</gene>
<keyword evidence="1" id="KW-0812">Transmembrane</keyword>